<name>A0ACB0ITK2_TRIPR</name>
<proteinExistence type="predicted"/>
<sequence length="471" mass="52933">MSLVDEKPNINILMVTMSLQGHINPMLNFAKRLISKGVHVTIATTEDGRSSMLKNKDANSSEIKLEFFSDGLSIDFDRSDTKTLLNTIQEKGRKNLSNLITNLTKNQTFSCAIVNPFVPWAIDVIAEHEIPCALLWIQASACYSIYYRYFKNIDSFPKFDDPNEKVELPGLPLLEVRDLPSFILPSYPLHFKELLADLYKALDKVKWVLGASFYEIEEEIVKSMDSLTPIYPIGPLVPPFLLGEKEISDVNVDLWNAEDSCLEWLDNKPDSSVIYISFGSLVVLSKKQMNNIAITLKNSNKNFLWVVKPANNGGYEKEDAAYELPEEFLKETEGRGLVVKWCAQQKVLMHPAVACFISHCGWNSTLETLVNGVPVIGWPSWTDQPTNAKLIENVFKNGVKVKYGEDGVASVEEIERCIKDVMEGPNAAEIKKRAMEIKESARKALEEGGNSSKNLNQFISEINGLTQQEVQ</sequence>
<comment type="caution">
    <text evidence="1">The sequence shown here is derived from an EMBL/GenBank/DDBJ whole genome shotgun (WGS) entry which is preliminary data.</text>
</comment>
<gene>
    <name evidence="1" type="ORF">MILVUS5_LOCUS6045</name>
</gene>
<dbReference type="EMBL" id="CASHSV030000002">
    <property type="protein sequence ID" value="CAJ2635336.1"/>
    <property type="molecule type" value="Genomic_DNA"/>
</dbReference>
<keyword evidence="2" id="KW-1185">Reference proteome</keyword>
<protein>
    <submittedName>
        <fullName evidence="1">Uncharacterized protein</fullName>
    </submittedName>
</protein>
<reference evidence="1" key="1">
    <citation type="submission" date="2023-10" db="EMBL/GenBank/DDBJ databases">
        <authorList>
            <person name="Rodriguez Cubillos JULIANA M."/>
            <person name="De Vega J."/>
        </authorList>
    </citation>
    <scope>NUCLEOTIDE SEQUENCE</scope>
</reference>
<accession>A0ACB0ITK2</accession>
<dbReference type="Proteomes" id="UP001177021">
    <property type="component" value="Unassembled WGS sequence"/>
</dbReference>
<organism evidence="1 2">
    <name type="scientific">Trifolium pratense</name>
    <name type="common">Red clover</name>
    <dbReference type="NCBI Taxonomy" id="57577"/>
    <lineage>
        <taxon>Eukaryota</taxon>
        <taxon>Viridiplantae</taxon>
        <taxon>Streptophyta</taxon>
        <taxon>Embryophyta</taxon>
        <taxon>Tracheophyta</taxon>
        <taxon>Spermatophyta</taxon>
        <taxon>Magnoliopsida</taxon>
        <taxon>eudicotyledons</taxon>
        <taxon>Gunneridae</taxon>
        <taxon>Pentapetalae</taxon>
        <taxon>rosids</taxon>
        <taxon>fabids</taxon>
        <taxon>Fabales</taxon>
        <taxon>Fabaceae</taxon>
        <taxon>Papilionoideae</taxon>
        <taxon>50 kb inversion clade</taxon>
        <taxon>NPAAA clade</taxon>
        <taxon>Hologalegina</taxon>
        <taxon>IRL clade</taxon>
        <taxon>Trifolieae</taxon>
        <taxon>Trifolium</taxon>
    </lineage>
</organism>
<evidence type="ECO:0000313" key="1">
    <source>
        <dbReference type="EMBL" id="CAJ2635336.1"/>
    </source>
</evidence>
<evidence type="ECO:0000313" key="2">
    <source>
        <dbReference type="Proteomes" id="UP001177021"/>
    </source>
</evidence>